<name>A0A494Z817_9BACI</name>
<dbReference type="PANTHER" id="PTHR43027">
    <property type="entry name" value="DOXORUBICIN RESISTANCE ABC TRANSPORTER PERMEASE PROTEIN DRRC-RELATED"/>
    <property type="match status" value="1"/>
</dbReference>
<feature type="transmembrane region" description="Helical" evidence="5">
    <location>
        <begin position="301"/>
        <end position="326"/>
    </location>
</feature>
<dbReference type="PANTHER" id="PTHR43027:SF1">
    <property type="entry name" value="DOXORUBICIN RESISTANCE ABC TRANSPORTER PERMEASE PROTEIN DRRC-RELATED"/>
    <property type="match status" value="1"/>
</dbReference>
<protein>
    <submittedName>
        <fullName evidence="7">ABC transporter permease</fullName>
    </submittedName>
</protein>
<feature type="transmembrane region" description="Helical" evidence="5">
    <location>
        <begin position="266"/>
        <end position="295"/>
    </location>
</feature>
<comment type="subcellular location">
    <subcellularLocation>
        <location evidence="1">Membrane</location>
        <topology evidence="1">Multi-pass membrane protein</topology>
    </subcellularLocation>
</comment>
<feature type="transmembrane region" description="Helical" evidence="5">
    <location>
        <begin position="338"/>
        <end position="357"/>
    </location>
</feature>
<keyword evidence="8" id="KW-1185">Reference proteome</keyword>
<keyword evidence="3 5" id="KW-1133">Transmembrane helix</keyword>
<feature type="domain" description="ABC transmembrane type-2" evidence="6">
    <location>
        <begin position="170"/>
        <end position="417"/>
    </location>
</feature>
<evidence type="ECO:0000259" key="6">
    <source>
        <dbReference type="PROSITE" id="PS51012"/>
    </source>
</evidence>
<keyword evidence="4 5" id="KW-0472">Membrane</keyword>
<evidence type="ECO:0000256" key="5">
    <source>
        <dbReference type="SAM" id="Phobius"/>
    </source>
</evidence>
<feature type="transmembrane region" description="Helical" evidence="5">
    <location>
        <begin position="396"/>
        <end position="414"/>
    </location>
</feature>
<evidence type="ECO:0000256" key="3">
    <source>
        <dbReference type="ARBA" id="ARBA00022989"/>
    </source>
</evidence>
<evidence type="ECO:0000313" key="8">
    <source>
        <dbReference type="Proteomes" id="UP000281813"/>
    </source>
</evidence>
<dbReference type="RefSeq" id="WP_121127758.1">
    <property type="nucleotide sequence ID" value="NZ_JBHUFK010000020.1"/>
</dbReference>
<dbReference type="Proteomes" id="UP000281813">
    <property type="component" value="Unassembled WGS sequence"/>
</dbReference>
<dbReference type="GO" id="GO:0140359">
    <property type="term" value="F:ABC-type transporter activity"/>
    <property type="evidence" value="ECO:0007669"/>
    <property type="project" value="InterPro"/>
</dbReference>
<dbReference type="Pfam" id="PF12698">
    <property type="entry name" value="ABC2_membrane_3"/>
    <property type="match status" value="1"/>
</dbReference>
<dbReference type="InterPro" id="IPR052902">
    <property type="entry name" value="ABC-2_transporter"/>
</dbReference>
<dbReference type="EMBL" id="RBZO01000001">
    <property type="protein sequence ID" value="RKQ18735.1"/>
    <property type="molecule type" value="Genomic_DNA"/>
</dbReference>
<evidence type="ECO:0000313" key="7">
    <source>
        <dbReference type="EMBL" id="RKQ18735.1"/>
    </source>
</evidence>
<feature type="transmembrane region" description="Helical" evidence="5">
    <location>
        <begin position="224"/>
        <end position="245"/>
    </location>
</feature>
<accession>A0A494Z817</accession>
<comment type="caution">
    <text evidence="7">The sequence shown here is derived from an EMBL/GenBank/DDBJ whole genome shotgun (WGS) entry which is preliminary data.</text>
</comment>
<reference evidence="7 8" key="1">
    <citation type="journal article" date="2015" name="Antonie Van Leeuwenhoek">
        <title>Oceanobacillus bengalensis sp. nov., a bacterium isolated from seawater of the Bay of Bengal.</title>
        <authorList>
            <person name="Yongchang O."/>
            <person name="Xiang W."/>
            <person name="Wang G."/>
        </authorList>
    </citation>
    <scope>NUCLEOTIDE SEQUENCE [LARGE SCALE GENOMIC DNA]</scope>
    <source>
        <strain evidence="7 8">MCCC 1K00260</strain>
    </source>
</reference>
<keyword evidence="2 5" id="KW-0812">Transmembrane</keyword>
<evidence type="ECO:0000256" key="1">
    <source>
        <dbReference type="ARBA" id="ARBA00004141"/>
    </source>
</evidence>
<feature type="transmembrane region" description="Helical" evidence="5">
    <location>
        <begin position="20"/>
        <end position="42"/>
    </location>
</feature>
<dbReference type="AlphaFoldDB" id="A0A494Z817"/>
<evidence type="ECO:0000256" key="4">
    <source>
        <dbReference type="ARBA" id="ARBA00023136"/>
    </source>
</evidence>
<dbReference type="InterPro" id="IPR013525">
    <property type="entry name" value="ABC2_TM"/>
</dbReference>
<dbReference type="GO" id="GO:0016020">
    <property type="term" value="C:membrane"/>
    <property type="evidence" value="ECO:0007669"/>
    <property type="project" value="UniProtKB-SubCell"/>
</dbReference>
<proteinExistence type="predicted"/>
<evidence type="ECO:0000256" key="2">
    <source>
        <dbReference type="ARBA" id="ARBA00022692"/>
    </source>
</evidence>
<organism evidence="7 8">
    <name type="scientific">Oceanobacillus bengalensis</name>
    <dbReference type="NCBI Taxonomy" id="1435466"/>
    <lineage>
        <taxon>Bacteria</taxon>
        <taxon>Bacillati</taxon>
        <taxon>Bacillota</taxon>
        <taxon>Bacilli</taxon>
        <taxon>Bacillales</taxon>
        <taxon>Bacillaceae</taxon>
        <taxon>Oceanobacillus</taxon>
    </lineage>
</organism>
<gene>
    <name evidence="7" type="ORF">D8M05_01095</name>
</gene>
<dbReference type="OrthoDB" id="3078158at2"/>
<sequence>MLGQIIKKQALILLRNPVQLLLLIGLPMILIAILGTALGSWMNGDSIEINLKVALIEHETEEEQVARFVSDMDKARLPEEAVVAIKESAIETAPIRMLKDVFVSEELSEMIVLHEVNPSEKQDVLDDDSYAALIEVPENFTYETLNEIFLDEESSINLQVFQNEQQEIGANIVGQILQQFGEQLTLGVFLADQGIDQRAMQVDVDELDSEVTVVNQGNPVSSKAYYTIGMVVMNVLFMATAIGTISFNEKQTHVFDRIILANVSRWVYFTGVLITGMIFAFIQSMLVFAFAWIVFDITWPNLFSFFIVTLSLSISVGGIAVLLTAVSYRFHSEVLTDFFSSIIVTMMAFLGGSFFPIGDSSKILQVIGNLTPNGAGMSAYLSIIRGDAMVAISNHIVYILLFAITSIIIAVLSFPRRGVSA</sequence>
<dbReference type="PROSITE" id="PS51012">
    <property type="entry name" value="ABC_TM2"/>
    <property type="match status" value="1"/>
</dbReference>
<dbReference type="InterPro" id="IPR047817">
    <property type="entry name" value="ABC2_TM_bact-type"/>
</dbReference>